<feature type="compositionally biased region" description="Basic and acidic residues" evidence="1">
    <location>
        <begin position="345"/>
        <end position="360"/>
    </location>
</feature>
<feature type="compositionally biased region" description="Low complexity" evidence="1">
    <location>
        <begin position="1063"/>
        <end position="1091"/>
    </location>
</feature>
<feature type="region of interest" description="Disordered" evidence="1">
    <location>
        <begin position="1405"/>
        <end position="1432"/>
    </location>
</feature>
<protein>
    <submittedName>
        <fullName evidence="3">Uncharacterized protein</fullName>
    </submittedName>
</protein>
<feature type="region of interest" description="Disordered" evidence="1">
    <location>
        <begin position="172"/>
        <end position="196"/>
    </location>
</feature>
<keyword evidence="4" id="KW-1185">Reference proteome</keyword>
<feature type="compositionally biased region" description="Low complexity" evidence="1">
    <location>
        <begin position="433"/>
        <end position="442"/>
    </location>
</feature>
<feature type="region of interest" description="Disordered" evidence="1">
    <location>
        <begin position="963"/>
        <end position="1004"/>
    </location>
</feature>
<feature type="compositionally biased region" description="Polar residues" evidence="1">
    <location>
        <begin position="968"/>
        <end position="982"/>
    </location>
</feature>
<feature type="compositionally biased region" description="Basic residues" evidence="1">
    <location>
        <begin position="597"/>
        <end position="607"/>
    </location>
</feature>
<keyword evidence="2" id="KW-1133">Transmembrane helix</keyword>
<feature type="transmembrane region" description="Helical" evidence="2">
    <location>
        <begin position="1761"/>
        <end position="1783"/>
    </location>
</feature>
<feature type="region of interest" description="Disordered" evidence="1">
    <location>
        <begin position="418"/>
        <end position="448"/>
    </location>
</feature>
<feature type="region of interest" description="Disordered" evidence="1">
    <location>
        <begin position="345"/>
        <end position="378"/>
    </location>
</feature>
<accession>A0A310S581</accession>
<evidence type="ECO:0000313" key="4">
    <source>
        <dbReference type="Proteomes" id="UP000250275"/>
    </source>
</evidence>
<gene>
    <name evidence="3" type="ORF">WN48_00754</name>
</gene>
<feature type="compositionally biased region" description="Low complexity" evidence="1">
    <location>
        <begin position="611"/>
        <end position="625"/>
    </location>
</feature>
<feature type="compositionally biased region" description="Low complexity" evidence="1">
    <location>
        <begin position="1026"/>
        <end position="1043"/>
    </location>
</feature>
<feature type="region of interest" description="Disordered" evidence="1">
    <location>
        <begin position="1500"/>
        <end position="1536"/>
    </location>
</feature>
<feature type="region of interest" description="Disordered" evidence="1">
    <location>
        <begin position="2014"/>
        <end position="2036"/>
    </location>
</feature>
<feature type="region of interest" description="Disordered" evidence="1">
    <location>
        <begin position="223"/>
        <end position="263"/>
    </location>
</feature>
<feature type="region of interest" description="Disordered" evidence="1">
    <location>
        <begin position="473"/>
        <end position="493"/>
    </location>
</feature>
<feature type="region of interest" description="Disordered" evidence="1">
    <location>
        <begin position="1026"/>
        <end position="1107"/>
    </location>
</feature>
<proteinExistence type="predicted"/>
<organism evidence="3 4">
    <name type="scientific">Eufriesea mexicana</name>
    <dbReference type="NCBI Taxonomy" id="516756"/>
    <lineage>
        <taxon>Eukaryota</taxon>
        <taxon>Metazoa</taxon>
        <taxon>Ecdysozoa</taxon>
        <taxon>Arthropoda</taxon>
        <taxon>Hexapoda</taxon>
        <taxon>Insecta</taxon>
        <taxon>Pterygota</taxon>
        <taxon>Neoptera</taxon>
        <taxon>Endopterygota</taxon>
        <taxon>Hymenoptera</taxon>
        <taxon>Apocrita</taxon>
        <taxon>Aculeata</taxon>
        <taxon>Apoidea</taxon>
        <taxon>Anthophila</taxon>
        <taxon>Apidae</taxon>
        <taxon>Eufriesea</taxon>
    </lineage>
</organism>
<keyword evidence="2" id="KW-0472">Membrane</keyword>
<evidence type="ECO:0000256" key="2">
    <source>
        <dbReference type="SAM" id="Phobius"/>
    </source>
</evidence>
<feature type="compositionally biased region" description="Polar residues" evidence="1">
    <location>
        <begin position="172"/>
        <end position="195"/>
    </location>
</feature>
<reference evidence="3 4" key="1">
    <citation type="submission" date="2015-07" db="EMBL/GenBank/DDBJ databases">
        <title>The genome of Eufriesea mexicana.</title>
        <authorList>
            <person name="Pan H."/>
            <person name="Kapheim K."/>
        </authorList>
    </citation>
    <scope>NUCLEOTIDE SEQUENCE [LARGE SCALE GENOMIC DNA]</scope>
    <source>
        <strain evidence="3">0111107269</strain>
        <tissue evidence="3">Whole body</tissue>
    </source>
</reference>
<feature type="region of interest" description="Disordered" evidence="1">
    <location>
        <begin position="1850"/>
        <end position="1877"/>
    </location>
</feature>
<feature type="compositionally biased region" description="Low complexity" evidence="1">
    <location>
        <begin position="1509"/>
        <end position="1518"/>
    </location>
</feature>
<feature type="transmembrane region" description="Helical" evidence="2">
    <location>
        <begin position="1131"/>
        <end position="1159"/>
    </location>
</feature>
<evidence type="ECO:0000313" key="3">
    <source>
        <dbReference type="EMBL" id="OAD52594.1"/>
    </source>
</evidence>
<feature type="compositionally biased region" description="Basic and acidic residues" evidence="1">
    <location>
        <begin position="484"/>
        <end position="493"/>
    </location>
</feature>
<feature type="compositionally biased region" description="Polar residues" evidence="1">
    <location>
        <begin position="629"/>
        <end position="642"/>
    </location>
</feature>
<keyword evidence="2" id="KW-0812">Transmembrane</keyword>
<feature type="compositionally biased region" description="Polar residues" evidence="1">
    <location>
        <begin position="582"/>
        <end position="596"/>
    </location>
</feature>
<sequence length="2098" mass="233911">MRRETKTSRLRRKSFVLESGAGKQEGISGVLGTRSLRYETPIDLLTDPWNLKEQRLSPITPFTKSWSRISRIAWVTSPRRFQSSVEALFLASFPVSGTAEEPAEIHPVPEVIGQGSHEHALAYTPRRSLTLPHSSVIILDLQLQFPSSYFHPTLLTMKPFPSEPEHLGVTTTWKRSRPNTSHGNGPSGENTVTMDSRNDSRHTFQKYFDCLLTRWPTYAQDAPRARRHMQMGPKKTDSPVPLPDTNINEKDATVQNGGKKKGRSGFYHVAEKPRGVWNAVHAGKLSKGEQGSIETQPSKATPEEWRTSGVQTVREDSRYTWNSGSSSIPYISRNRDNIRPFVERNHEVSVDKTRKPRPPDVQRPGSNNFWDPSSPRLKNSGRIIDKSIVKTDQQITNIFHVHPVKNGNLTRLRNTFRRHSIGQTSKGTILGDSSRSSTNSSSKRSDEKLNSVYTHVPLLNSGSSHPKRVTIRLNSTKNGPSRGHVRDSLSRRTNEITMNNSRSNVATMGRNPEFSNQKIGTLGSQLSSNFDGIFAKVEATTPFNHVAAIKKITNMLTHEQSNSRLPLENKNSVDYHVGIPLVSSSQGHSNRYSNPKHSNRTRIRRPGGHLSNPSKKNQNKVNSNKTHANKGNSSNPNSNLKNWPNGAIQNADDFHNYDKYTSMGDDPKPEEAVQRPLPLKNSSFNYHVPISSPSLQEIVHWLKIPAFMTNGNHVIETDHINGPVSVAFDPIYQNLEPNKPSKPSDIQIPKPGFIRPLRPPSYSTGHVPNWSGTVPSRNKTQRPVIYNPQTQVSQNTVVHLINTDSKKPNKTIVGSKIPAGFIKPIVSDVFVPSSGSTSSSVSSAPTSYPPSLISSQLYPYSTTTSKPGPNVHIGFTSYEESNKVSDQQAPQTPVVTYDQRCPTILINSYTRINNTIQSKDGCTDLNIIINSHVFNANVYKSTPSPVTDQVNPEDYQTYGEVDKYAPGSQVSSGTNYQPTPVYQYNPPGSPQWPQGGYYDSQVDPEDQSLYQNDVSNLEVIQDTQISISSSSEEVSSPVESSLTELEEPDSLGHSPGVNSLVRPAVAPAGSASGSPGSSPVPPAGLVVGSSPPTRPIDDDDDDDDFDLSPTGIMDSITSVFTYFTFINPLHYGFFSVAAAPFTALAAGVLGIVTFIYPWLFPSSFGFSRASSNAGDSIWSNLEEVVRQSMENDTNDRHLHSPQLPETIPRLNFTTPLFQIHSKVFPKFYRQRESTQLNGTQRHLKDLQHIDQSLRTVATQLLNVTNHEEPPKIIDNVIKKPVMSYKPIERNEATPIKEIHVNNGQAVNSGFGRPINSKFSYFETSHPGQAMAITEEELEREMISTRLMSAYKNHPTTTGGISTWILLNPPSTTMKTEIEKKTKEPFETEVKLTVKSTTLMERVDTTERVTEKATVPASTTIAEEETPTTRKPLPVSTKKTIEAKLNKTQSTEKVEPIQSTTLKVPQTTMSNLESKESTVSVTKKVQLVRTTPKPKIATMKTTVLSKPMSKNPRPNQQNRPKPPARRTTVKPDIVKSENASTAKIEKVTFRPVQMFTIPKNKIDSTEKPMFVTKIKASILMDTQKTTVQPPVSATPSLELNTTSKSTTADNNLVELSVKPKPIGTKVNNVLKVQLKKPLDEATKVEVESIKVNTPVLKIEKVEKEDIKKEETEKETESMDNTRIDLMKRRKPASSTTTTTATSLVQSTTETELIADESVAENGIQESKIVPETKVATNWTKTKKKPASTPISMQIYNFLSREVMPSFGVMSLVGLGLGLASYFLYPFGGTVTRRNYEVEPKYKYNFDEYGGNYGQSEEEVLSKVLQGMTTDETKYPGSKDYDNNYYRYQHYDGGFDSQTSKKNDQRYSSSSPMYRPDNTASVLKYRNTDYRYSDTPSTPNYYDRSKHREYVVGSALPGSANRQFVVGSIPKEYPPYEDKLPALSTPGKLANSYEPTESGQIQFDRDINQNFNYPMGSVQNFGQVQTARPDETYEEVEITPTAVAVEHGPRSLKIKRSLPNPANAQSTKIHHSRRKRDSNTVEWIELTTKKPVEQNGFNLFSFVKKIAEIKFRLGLTLLKHASEGFARYLGHVQKRINGEE</sequence>
<name>A0A310S581_9HYME</name>
<dbReference type="Proteomes" id="UP000250275">
    <property type="component" value="Unassembled WGS sequence"/>
</dbReference>
<dbReference type="OrthoDB" id="6623421at2759"/>
<feature type="region of interest" description="Disordered" evidence="1">
    <location>
        <begin position="581"/>
        <end position="673"/>
    </location>
</feature>
<dbReference type="EMBL" id="KQ770827">
    <property type="protein sequence ID" value="OAD52594.1"/>
    <property type="molecule type" value="Genomic_DNA"/>
</dbReference>
<feature type="compositionally biased region" description="Acidic residues" evidence="1">
    <location>
        <begin position="1097"/>
        <end position="1106"/>
    </location>
</feature>
<evidence type="ECO:0000256" key="1">
    <source>
        <dbReference type="SAM" id="MobiDB-lite"/>
    </source>
</evidence>